<comment type="caution">
    <text evidence="1">The sequence shown here is derived from an EMBL/GenBank/DDBJ whole genome shotgun (WGS) entry which is preliminary data.</text>
</comment>
<protein>
    <submittedName>
        <fullName evidence="1">Uncharacterized protein</fullName>
    </submittedName>
</protein>
<evidence type="ECO:0000313" key="2">
    <source>
        <dbReference type="Proteomes" id="UP001523565"/>
    </source>
</evidence>
<dbReference type="EMBL" id="JAMZFV010000011">
    <property type="protein sequence ID" value="MCP1110257.1"/>
    <property type="molecule type" value="Genomic_DNA"/>
</dbReference>
<reference evidence="1 2" key="1">
    <citation type="journal article" date="2022" name="Genome Biol. Evol.">
        <title>Host diet, physiology and behaviors set the stage for Lachnospiraceae cladogenesis.</title>
        <authorList>
            <person name="Vera-Ponce De Leon A."/>
            <person name="Schneider M."/>
            <person name="Jahnes B.C."/>
            <person name="Sadowski V."/>
            <person name="Camuy-Velez L.A."/>
            <person name="Duan J."/>
            <person name="Sabree Z.L."/>
        </authorList>
    </citation>
    <scope>NUCLEOTIDE SEQUENCE [LARGE SCALE GENOMIC DNA]</scope>
    <source>
        <strain evidence="1 2">PAL227</strain>
    </source>
</reference>
<sequence>MSDVKKAYEHIVDFLNNETEKNLLLCGIADEEKHLSLLKALNAQGNLKGLILLIHTTKNGMEDFFHWAGIYKLKVPKKYGEGMKLSNLTIFFDNLSTKDCANKYNNYEFDFIIVWPIQSVTESEEEIRELEEMAKRQKTKKIVYLTIKEPWYNPERLKHSVDRIIKLDCENDDPSEYQRILLAYEEDMRRRKQRGF</sequence>
<gene>
    <name evidence="1" type="ORF">NK118_08340</name>
</gene>
<dbReference type="Proteomes" id="UP001523565">
    <property type="component" value="Unassembled WGS sequence"/>
</dbReference>
<keyword evidence="2" id="KW-1185">Reference proteome</keyword>
<accession>A0ABT1EHS2</accession>
<dbReference type="RefSeq" id="WP_262069138.1">
    <property type="nucleotide sequence ID" value="NZ_JAMXOC010000011.1"/>
</dbReference>
<organism evidence="1 2">
    <name type="scientific">Ohessyouella blattaphilus</name>
    <dbReference type="NCBI Taxonomy" id="2949333"/>
    <lineage>
        <taxon>Bacteria</taxon>
        <taxon>Bacillati</taxon>
        <taxon>Bacillota</taxon>
        <taxon>Clostridia</taxon>
        <taxon>Lachnospirales</taxon>
        <taxon>Lachnospiraceae</taxon>
        <taxon>Ohessyouella</taxon>
    </lineage>
</organism>
<name>A0ABT1EHS2_9FIRM</name>
<evidence type="ECO:0000313" key="1">
    <source>
        <dbReference type="EMBL" id="MCP1110257.1"/>
    </source>
</evidence>
<proteinExistence type="predicted"/>